<gene>
    <name evidence="1" type="ORF">OE88DRAFT_399216</name>
</gene>
<protein>
    <recommendedName>
        <fullName evidence="3">F-box domain-containing protein</fullName>
    </recommendedName>
</protein>
<name>A0A5C3MV64_9AGAM</name>
<evidence type="ECO:0008006" key="3">
    <source>
        <dbReference type="Google" id="ProtNLM"/>
    </source>
</evidence>
<dbReference type="EMBL" id="ML213516">
    <property type="protein sequence ID" value="TFK49214.1"/>
    <property type="molecule type" value="Genomic_DNA"/>
</dbReference>
<reference evidence="1 2" key="1">
    <citation type="journal article" date="2019" name="Nat. Ecol. Evol.">
        <title>Megaphylogeny resolves global patterns of mushroom evolution.</title>
        <authorList>
            <person name="Varga T."/>
            <person name="Krizsan K."/>
            <person name="Foldi C."/>
            <person name="Dima B."/>
            <person name="Sanchez-Garcia M."/>
            <person name="Sanchez-Ramirez S."/>
            <person name="Szollosi G.J."/>
            <person name="Szarkandi J.G."/>
            <person name="Papp V."/>
            <person name="Albert L."/>
            <person name="Andreopoulos W."/>
            <person name="Angelini C."/>
            <person name="Antonin V."/>
            <person name="Barry K.W."/>
            <person name="Bougher N.L."/>
            <person name="Buchanan P."/>
            <person name="Buyck B."/>
            <person name="Bense V."/>
            <person name="Catcheside P."/>
            <person name="Chovatia M."/>
            <person name="Cooper J."/>
            <person name="Damon W."/>
            <person name="Desjardin D."/>
            <person name="Finy P."/>
            <person name="Geml J."/>
            <person name="Haridas S."/>
            <person name="Hughes K."/>
            <person name="Justo A."/>
            <person name="Karasinski D."/>
            <person name="Kautmanova I."/>
            <person name="Kiss B."/>
            <person name="Kocsube S."/>
            <person name="Kotiranta H."/>
            <person name="LaButti K.M."/>
            <person name="Lechner B.E."/>
            <person name="Liimatainen K."/>
            <person name="Lipzen A."/>
            <person name="Lukacs Z."/>
            <person name="Mihaltcheva S."/>
            <person name="Morgado L.N."/>
            <person name="Niskanen T."/>
            <person name="Noordeloos M.E."/>
            <person name="Ohm R.A."/>
            <person name="Ortiz-Santana B."/>
            <person name="Ovrebo C."/>
            <person name="Racz N."/>
            <person name="Riley R."/>
            <person name="Savchenko A."/>
            <person name="Shiryaev A."/>
            <person name="Soop K."/>
            <person name="Spirin V."/>
            <person name="Szebenyi C."/>
            <person name="Tomsovsky M."/>
            <person name="Tulloss R.E."/>
            <person name="Uehling J."/>
            <person name="Grigoriev I.V."/>
            <person name="Vagvolgyi C."/>
            <person name="Papp T."/>
            <person name="Martin F.M."/>
            <person name="Miettinen O."/>
            <person name="Hibbett D.S."/>
            <person name="Nagy L.G."/>
        </authorList>
    </citation>
    <scope>NUCLEOTIDE SEQUENCE [LARGE SCALE GENOMIC DNA]</scope>
    <source>
        <strain evidence="1 2">OMC1185</strain>
    </source>
</reference>
<evidence type="ECO:0000313" key="1">
    <source>
        <dbReference type="EMBL" id="TFK49214.1"/>
    </source>
</evidence>
<organism evidence="1 2">
    <name type="scientific">Heliocybe sulcata</name>
    <dbReference type="NCBI Taxonomy" id="5364"/>
    <lineage>
        <taxon>Eukaryota</taxon>
        <taxon>Fungi</taxon>
        <taxon>Dikarya</taxon>
        <taxon>Basidiomycota</taxon>
        <taxon>Agaricomycotina</taxon>
        <taxon>Agaricomycetes</taxon>
        <taxon>Gloeophyllales</taxon>
        <taxon>Gloeophyllaceae</taxon>
        <taxon>Heliocybe</taxon>
    </lineage>
</organism>
<sequence>MERIPVETWHIIFAYACIDGGFTARALSRTCRYFREASKLVRYQSLKLEGLHQLHAFYAIAANEACLGIRSLFISDVTPASSGDSEDAGQQPAALRGRWPREQVQERDALIKTILAIAVQTLEILFLDLRHGRNYLFAPADLPVLRELTVYGTYDSSTDSITAALQPFAQLRRLHFNGSYDILSQGSNLVAALAEVNRLAPSLTHLGCTDGNIIQLHQIASALGIVSNSRPIRDSIPRTVTHIYFNDQRLVHLMYSQGARSLRSLVVREASRKTTSNEEVLKCWSAATQGQEWFWASAVNIALWNRNFPRLDRLHLMI</sequence>
<proteinExistence type="predicted"/>
<dbReference type="OrthoDB" id="3256367at2759"/>
<accession>A0A5C3MV64</accession>
<keyword evidence="2" id="KW-1185">Reference proteome</keyword>
<dbReference type="Proteomes" id="UP000305948">
    <property type="component" value="Unassembled WGS sequence"/>
</dbReference>
<evidence type="ECO:0000313" key="2">
    <source>
        <dbReference type="Proteomes" id="UP000305948"/>
    </source>
</evidence>
<dbReference type="AlphaFoldDB" id="A0A5C3MV64"/>